<protein>
    <submittedName>
        <fullName evidence="1">Uncharacterized protein</fullName>
    </submittedName>
</protein>
<organism evidence="1 2">
    <name type="scientific">Anaerostipes hadrus</name>
    <dbReference type="NCBI Taxonomy" id="649756"/>
    <lineage>
        <taxon>Bacteria</taxon>
        <taxon>Bacillati</taxon>
        <taxon>Bacillota</taxon>
        <taxon>Clostridia</taxon>
        <taxon>Lachnospirales</taxon>
        <taxon>Lachnospiraceae</taxon>
        <taxon>Anaerostipes</taxon>
    </lineage>
</organism>
<dbReference type="AlphaFoldDB" id="A0A174PE80"/>
<proteinExistence type="predicted"/>
<name>A0A174PE80_ANAHA</name>
<gene>
    <name evidence="1" type="ORF">ERS852520_01658</name>
</gene>
<dbReference type="RefSeq" id="WP_055160156.1">
    <property type="nucleotide sequence ID" value="NZ_CZAU01000015.1"/>
</dbReference>
<reference evidence="1 2" key="1">
    <citation type="submission" date="2015-09" db="EMBL/GenBank/DDBJ databases">
        <authorList>
            <consortium name="Pathogen Informatics"/>
        </authorList>
    </citation>
    <scope>NUCLEOTIDE SEQUENCE [LARGE SCALE GENOMIC DNA]</scope>
    <source>
        <strain evidence="1 2">2789STDY5834908</strain>
    </source>
</reference>
<dbReference type="EMBL" id="CZAU01000015">
    <property type="protein sequence ID" value="CUP56958.1"/>
    <property type="molecule type" value="Genomic_DNA"/>
</dbReference>
<sequence length="315" mass="36745">MTLQQKWVIENLLGNAIAELDGYPYAIGLKNKNLIESKVIHPGSEYDYVDMFDDDEANWLDYDCRYSYSKPDLKESKDISAEQESMKEDIVKKNSFLITKEMIAVGIHQTIFSYEGQDDGKIKVILYPSNASFMIEMESLSISSDIRKVEIIFSCLRTQYRSMDAKLFNEIQENIIDQYIQYMAYEGIKKINTLDFHVRMQECDLLKLYDLYIYHLDRNHLMVNGNSCDKDVCGNRYANKYANTIGEKININDFEDVLVGNCYERDLKRFSKIYDGSFKDFLELFDFEANGIYRVHDFTCADGILIGRKMESVIE</sequence>
<evidence type="ECO:0000313" key="1">
    <source>
        <dbReference type="EMBL" id="CUP56958.1"/>
    </source>
</evidence>
<dbReference type="Proteomes" id="UP000095564">
    <property type="component" value="Unassembled WGS sequence"/>
</dbReference>
<evidence type="ECO:0000313" key="2">
    <source>
        <dbReference type="Proteomes" id="UP000095564"/>
    </source>
</evidence>
<accession>A0A174PE80</accession>